<sequence length="179" mass="19932">MAVSTTDNYILGLYDDEDVLMEAVRTVRKQGVMIEEVYSPFPIHGLDEALGYTRSRLPIAAFLFGILGTTLALTMQIYMMGVDWPMIIGGKDFVALPSFIPVTFELTVLLSALGMVATFLIVSNLKPYGRPRIYDLRSTDNLHVMAINLRSNRLNPAQIKDVLATTQAVEINEKSFDLV</sequence>
<feature type="transmembrane region" description="Helical" evidence="1">
    <location>
        <begin position="59"/>
        <end position="79"/>
    </location>
</feature>
<dbReference type="STRING" id="1279009.ADICEAN_01831"/>
<feature type="transmembrane region" description="Helical" evidence="1">
    <location>
        <begin position="99"/>
        <end position="122"/>
    </location>
</feature>
<keyword evidence="1" id="KW-1133">Transmembrane helix</keyword>
<comment type="caution">
    <text evidence="2">The sequence shown here is derived from an EMBL/GenBank/DDBJ whole genome shotgun (WGS) entry which is preliminary data.</text>
</comment>
<dbReference type="eggNOG" id="COG2010">
    <property type="taxonomic scope" value="Bacteria"/>
</dbReference>
<dbReference type="PANTHER" id="PTHR40394:SF2">
    <property type="entry name" value="QUINOL:CYTOCHROME C OXIDOREDUCTASE MEMBRANE PROTEIN"/>
    <property type="match status" value="1"/>
</dbReference>
<keyword evidence="1" id="KW-0472">Membrane</keyword>
<evidence type="ECO:0008006" key="4">
    <source>
        <dbReference type="Google" id="ProtNLM"/>
    </source>
</evidence>
<reference evidence="2 3" key="1">
    <citation type="journal article" date="2013" name="Genome Announc.">
        <title>Draft Genome Sequence of Cesiribacter andamanensis Strain AMV16T, Isolated from a Soil Sample from a Mud Volcano in the Andaman Islands, India.</title>
        <authorList>
            <person name="Shivaji S."/>
            <person name="Ara S."/>
            <person name="Begum Z."/>
            <person name="Srinivas T.N."/>
            <person name="Singh A."/>
            <person name="Kumar Pinnaka A."/>
        </authorList>
    </citation>
    <scope>NUCLEOTIDE SEQUENCE [LARGE SCALE GENOMIC DNA]</scope>
    <source>
        <strain evidence="2 3">AMV16</strain>
    </source>
</reference>
<dbReference type="PANTHER" id="PTHR40394">
    <property type="entry name" value="LIPOPROTEIN-RELATED"/>
    <property type="match status" value="1"/>
</dbReference>
<dbReference type="RefSeq" id="WP_009195227.1">
    <property type="nucleotide sequence ID" value="NZ_AODQ01000037.1"/>
</dbReference>
<dbReference type="EMBL" id="AODQ01000037">
    <property type="protein sequence ID" value="EMR03037.1"/>
    <property type="molecule type" value="Genomic_DNA"/>
</dbReference>
<name>M7N6Y1_9BACT</name>
<dbReference type="Proteomes" id="UP000011910">
    <property type="component" value="Unassembled WGS sequence"/>
</dbReference>
<organism evidence="2 3">
    <name type="scientific">Cesiribacter andamanensis AMV16</name>
    <dbReference type="NCBI Taxonomy" id="1279009"/>
    <lineage>
        <taxon>Bacteria</taxon>
        <taxon>Pseudomonadati</taxon>
        <taxon>Bacteroidota</taxon>
        <taxon>Cytophagia</taxon>
        <taxon>Cytophagales</taxon>
        <taxon>Cesiribacteraceae</taxon>
        <taxon>Cesiribacter</taxon>
    </lineage>
</organism>
<gene>
    <name evidence="2" type="ORF">ADICEAN_01831</name>
</gene>
<accession>M7N6Y1</accession>
<dbReference type="Pfam" id="PF11821">
    <property type="entry name" value="ActD"/>
    <property type="match status" value="1"/>
</dbReference>
<dbReference type="InterPro" id="IPR021776">
    <property type="entry name" value="ActD"/>
</dbReference>
<proteinExistence type="predicted"/>
<dbReference type="OrthoDB" id="9792475at2"/>
<evidence type="ECO:0000313" key="3">
    <source>
        <dbReference type="Proteomes" id="UP000011910"/>
    </source>
</evidence>
<evidence type="ECO:0000256" key="1">
    <source>
        <dbReference type="SAM" id="Phobius"/>
    </source>
</evidence>
<dbReference type="AlphaFoldDB" id="M7N6Y1"/>
<protein>
    <recommendedName>
        <fullName evidence="4">Quinol:cytochrome c oxidoreductase membrane protein</fullName>
    </recommendedName>
</protein>
<dbReference type="PATRIC" id="fig|1279009.4.peg.1860"/>
<evidence type="ECO:0000313" key="2">
    <source>
        <dbReference type="EMBL" id="EMR03037.1"/>
    </source>
</evidence>
<keyword evidence="3" id="KW-1185">Reference proteome</keyword>
<keyword evidence="1" id="KW-0812">Transmembrane</keyword>